<feature type="transmembrane region" description="Helical" evidence="1">
    <location>
        <begin position="38"/>
        <end position="57"/>
    </location>
</feature>
<accession>A0A7V8SY82</accession>
<dbReference type="Pfam" id="PF09656">
    <property type="entry name" value="PGPGW"/>
    <property type="match status" value="1"/>
</dbReference>
<evidence type="ECO:0000313" key="3">
    <source>
        <dbReference type="Proteomes" id="UP000567293"/>
    </source>
</evidence>
<sequence>MMLRTVEQVRRIFLILAGFTLLLLGIIMIFTPGPGTPVILMGLGLLAAEFVWARRIVDRIKRESARLKDMLLPPEK</sequence>
<proteinExistence type="predicted"/>
<protein>
    <submittedName>
        <fullName evidence="2">PGPGW domain-containing protein</fullName>
    </submittedName>
</protein>
<keyword evidence="3" id="KW-1185">Reference proteome</keyword>
<dbReference type="EMBL" id="JACDQQ010001667">
    <property type="protein sequence ID" value="MBA0086759.1"/>
    <property type="molecule type" value="Genomic_DNA"/>
</dbReference>
<feature type="transmembrane region" description="Helical" evidence="1">
    <location>
        <begin position="12"/>
        <end position="32"/>
    </location>
</feature>
<organism evidence="2 3">
    <name type="scientific">Candidatus Acidiferrum panamense</name>
    <dbReference type="NCBI Taxonomy" id="2741543"/>
    <lineage>
        <taxon>Bacteria</taxon>
        <taxon>Pseudomonadati</taxon>
        <taxon>Acidobacteriota</taxon>
        <taxon>Terriglobia</taxon>
        <taxon>Candidatus Acidiferrales</taxon>
        <taxon>Candidatus Acidiferrum</taxon>
    </lineage>
</organism>
<evidence type="ECO:0000256" key="1">
    <source>
        <dbReference type="SAM" id="Phobius"/>
    </source>
</evidence>
<dbReference type="InterPro" id="IPR019099">
    <property type="entry name" value="Uncharacterised_PGPGW_TM"/>
</dbReference>
<keyword evidence="1" id="KW-0812">Transmembrane</keyword>
<comment type="caution">
    <text evidence="2">The sequence shown here is derived from an EMBL/GenBank/DDBJ whole genome shotgun (WGS) entry which is preliminary data.</text>
</comment>
<dbReference type="AlphaFoldDB" id="A0A7V8SY82"/>
<reference evidence="2" key="1">
    <citation type="submission" date="2020-06" db="EMBL/GenBank/DDBJ databases">
        <title>Legume-microbial interactions unlock mineral nutrients during tropical forest succession.</title>
        <authorList>
            <person name="Epihov D.Z."/>
        </authorList>
    </citation>
    <scope>NUCLEOTIDE SEQUENCE [LARGE SCALE GENOMIC DNA]</scope>
    <source>
        <strain evidence="2">Pan2503</strain>
    </source>
</reference>
<keyword evidence="1" id="KW-0472">Membrane</keyword>
<evidence type="ECO:0000313" key="2">
    <source>
        <dbReference type="EMBL" id="MBA0086759.1"/>
    </source>
</evidence>
<name>A0A7V8SY82_9BACT</name>
<gene>
    <name evidence="2" type="ORF">HRJ53_17400</name>
</gene>
<dbReference type="Proteomes" id="UP000567293">
    <property type="component" value="Unassembled WGS sequence"/>
</dbReference>
<keyword evidence="1" id="KW-1133">Transmembrane helix</keyword>